<feature type="binding site" evidence="11">
    <location>
        <position position="351"/>
    </location>
    <ligand>
        <name>L-glutamine</name>
        <dbReference type="ChEBI" id="CHEBI:58359"/>
    </ligand>
</feature>
<comment type="catalytic activity">
    <reaction evidence="11">
        <text>L-glutamine + H2O = L-glutamate + NH4(+)</text>
        <dbReference type="Rhea" id="RHEA:15889"/>
        <dbReference type="ChEBI" id="CHEBI:15377"/>
        <dbReference type="ChEBI" id="CHEBI:28938"/>
        <dbReference type="ChEBI" id="CHEBI:29985"/>
        <dbReference type="ChEBI" id="CHEBI:58359"/>
    </reaction>
</comment>
<dbReference type="InterPro" id="IPR017456">
    <property type="entry name" value="CTP_synthase_N"/>
</dbReference>
<dbReference type="GO" id="GO:0097268">
    <property type="term" value="C:cytoophidium"/>
    <property type="evidence" value="ECO:0007669"/>
    <property type="project" value="UniProtKB-ARBA"/>
</dbReference>
<dbReference type="NCBIfam" id="NF003792">
    <property type="entry name" value="PRK05380.1"/>
    <property type="match status" value="1"/>
</dbReference>
<comment type="catalytic activity">
    <reaction evidence="11">
        <text>UTP + NH4(+) + ATP = CTP + ADP + phosphate + 2 H(+)</text>
        <dbReference type="Rhea" id="RHEA:16597"/>
        <dbReference type="ChEBI" id="CHEBI:15378"/>
        <dbReference type="ChEBI" id="CHEBI:28938"/>
        <dbReference type="ChEBI" id="CHEBI:30616"/>
        <dbReference type="ChEBI" id="CHEBI:37563"/>
        <dbReference type="ChEBI" id="CHEBI:43474"/>
        <dbReference type="ChEBI" id="CHEBI:46398"/>
        <dbReference type="ChEBI" id="CHEBI:456216"/>
    </reaction>
</comment>
<dbReference type="GO" id="GO:0046872">
    <property type="term" value="F:metal ion binding"/>
    <property type="evidence" value="ECO:0007669"/>
    <property type="project" value="UniProtKB-KW"/>
</dbReference>
<proteinExistence type="inferred from homology"/>
<keyword evidence="5 11" id="KW-0547">Nucleotide-binding</keyword>
<dbReference type="Proteomes" id="UP000005233">
    <property type="component" value="Chromosome"/>
</dbReference>
<evidence type="ECO:0000259" key="13">
    <source>
        <dbReference type="Pfam" id="PF06418"/>
    </source>
</evidence>
<dbReference type="Gene3D" id="3.40.50.300">
    <property type="entry name" value="P-loop containing nucleotide triphosphate hydrolases"/>
    <property type="match status" value="1"/>
</dbReference>
<evidence type="ECO:0000256" key="1">
    <source>
        <dbReference type="ARBA" id="ARBA00005171"/>
    </source>
</evidence>
<comment type="similarity">
    <text evidence="2 11">Belongs to the CTP synthase family.</text>
</comment>
<evidence type="ECO:0000256" key="5">
    <source>
        <dbReference type="ARBA" id="ARBA00022741"/>
    </source>
</evidence>
<dbReference type="GeneID" id="11971012"/>
<keyword evidence="3 11" id="KW-0436">Ligase</keyword>
<evidence type="ECO:0000256" key="7">
    <source>
        <dbReference type="ARBA" id="ARBA00022842"/>
    </source>
</evidence>
<dbReference type="eggNOG" id="arCOG00063">
    <property type="taxonomic scope" value="Archaea"/>
</dbReference>
<comment type="function">
    <text evidence="11">Catalyzes the ATP-dependent amination of UTP to CTP with either L-glutamine or ammonia as the source of nitrogen. Regulates intracellular CTP levels through interactions with the four ribonucleotide triphosphates.</text>
</comment>
<dbReference type="InterPro" id="IPR029062">
    <property type="entry name" value="Class_I_gatase-like"/>
</dbReference>
<dbReference type="RefSeq" id="WP_014405486.1">
    <property type="nucleotide sequence ID" value="NC_017034.1"/>
</dbReference>
<dbReference type="InterPro" id="IPR017926">
    <property type="entry name" value="GATASE"/>
</dbReference>
<dbReference type="InterPro" id="IPR004468">
    <property type="entry name" value="CTP_synthase"/>
</dbReference>
<comment type="caution">
    <text evidence="11">Lacks conserved residue(s) required for the propagation of feature annotation.</text>
</comment>
<feature type="binding site" evidence="11">
    <location>
        <begin position="13"/>
        <end position="18"/>
    </location>
    <ligand>
        <name>ATP</name>
        <dbReference type="ChEBI" id="CHEBI:30616"/>
    </ligand>
</feature>
<accession>H8IAH4</accession>
<feature type="binding site" evidence="11">
    <location>
        <position position="70"/>
    </location>
    <ligand>
        <name>ATP</name>
        <dbReference type="ChEBI" id="CHEBI:30616"/>
    </ligand>
</feature>
<evidence type="ECO:0000313" key="15">
    <source>
        <dbReference type="Proteomes" id="UP000005233"/>
    </source>
</evidence>
<dbReference type="KEGG" id="mez:Mtc_0888"/>
<dbReference type="PROSITE" id="PS51273">
    <property type="entry name" value="GATASE_TYPE_1"/>
    <property type="match status" value="1"/>
</dbReference>
<keyword evidence="6 11" id="KW-0067">ATP-binding</keyword>
<feature type="binding site" evidence="11">
    <location>
        <begin position="186"/>
        <end position="191"/>
    </location>
    <ligand>
        <name>UTP</name>
        <dbReference type="ChEBI" id="CHEBI:46398"/>
    </ligand>
</feature>
<dbReference type="GO" id="GO:0019856">
    <property type="term" value="P:pyrimidine nucleobase biosynthetic process"/>
    <property type="evidence" value="ECO:0007669"/>
    <property type="project" value="TreeGrafter"/>
</dbReference>
<keyword evidence="8 11" id="KW-0315">Glutamine amidotransferase</keyword>
<evidence type="ECO:0000256" key="2">
    <source>
        <dbReference type="ARBA" id="ARBA00007533"/>
    </source>
</evidence>
<feature type="binding site" evidence="11">
    <location>
        <position position="458"/>
    </location>
    <ligand>
        <name>L-glutamine</name>
        <dbReference type="ChEBI" id="CHEBI:58359"/>
    </ligand>
</feature>
<name>H8IAH4_METCZ</name>
<dbReference type="EC" id="6.3.4.2" evidence="11"/>
<dbReference type="CDD" id="cd03113">
    <property type="entry name" value="CTPS_N"/>
    <property type="match status" value="1"/>
</dbReference>
<keyword evidence="9 11" id="KW-0665">Pyrimidine biosynthesis</keyword>
<protein>
    <recommendedName>
        <fullName evidence="11">CTP synthase</fullName>
        <ecNumber evidence="11">6.3.4.2</ecNumber>
    </recommendedName>
    <alternativeName>
        <fullName evidence="11">Cytidine 5'-triphosphate synthase</fullName>
    </alternativeName>
    <alternativeName>
        <fullName evidence="11">Cytidine triphosphate synthetase</fullName>
        <shortName evidence="11">CTP synthetase</shortName>
        <shortName evidence="11">CTPS</shortName>
    </alternativeName>
    <alternativeName>
        <fullName evidence="11">UTP--ammonia ligase</fullName>
    </alternativeName>
</protein>
<evidence type="ECO:0000256" key="6">
    <source>
        <dbReference type="ARBA" id="ARBA00022840"/>
    </source>
</evidence>
<sequence length="544" mass="60922">MKYVVVTGGVMSGLGKGITAASTGRILKNKGYKVTAIKIDPYINIDAGTMSPFQHGEVYVLKDGGEVDIDLGHYERFMDIDLTSDHNITTGKIYKTVIEKERRGDYLGKTVQIIPHVTNEIKERIRHVAKKSGADICLVEVGGTVGDIESMPFLEAVRQMRSEEEKEDFALIHVTLVPIDTMDEQKTKPTQHSVKELRELGIQPDIIVARCKRPLNKSTKAKISLFCDVPEEAVISAHDADDIYKVPIQLEKEGLADYLMKRMSLVPLNDSQSWNEMVRRMESADRSVTVAIISKYGIEDVYLSVKEALKHAGIAMGTKVKIRWVESEDLEKADDVSPFFADVDGILVPGGFGMRGIEGNIKGIKYAREHNVPFLGLCMGFQLAVIEFTRNVVGYKDATSSEFSATGTHVIDILPEQKDIKNMGGTMRLGEHKSWIKDNTLAHRLYGTTKISERHRHRYEVNPDMIDEIESHGLVFSAKNDNRMEILELPTHRFFLGTQFHPEFKSRPERPSPPFLGFVKAMLEGKKPEAGKITAKAEKHPLST</sequence>
<evidence type="ECO:0000256" key="9">
    <source>
        <dbReference type="ARBA" id="ARBA00022975"/>
    </source>
</evidence>
<evidence type="ECO:0000259" key="12">
    <source>
        <dbReference type="Pfam" id="PF00117"/>
    </source>
</evidence>
<keyword evidence="15" id="KW-1185">Reference proteome</keyword>
<dbReference type="GO" id="GO:0003883">
    <property type="term" value="F:CTP synthase activity"/>
    <property type="evidence" value="ECO:0007669"/>
    <property type="project" value="UniProtKB-UniRule"/>
</dbReference>
<reference evidence="14 15" key="1">
    <citation type="journal article" date="2012" name="J. Bacteriol.">
        <title>Complete genome sequence of a thermophilic methanogen, Methanocella conradii HZ254, isolated from Chinese rice field soil.</title>
        <authorList>
            <person name="Lu Z."/>
            <person name="Lu Y."/>
        </authorList>
    </citation>
    <scope>NUCLEOTIDE SEQUENCE [LARGE SCALE GENOMIC DNA]</scope>
    <source>
        <strain evidence="15">DSM 24694 / JCM 17849 / CGMCC 1.5162 / HZ254</strain>
    </source>
</reference>
<comment type="pathway">
    <text evidence="1 11">Pyrimidine metabolism; CTP biosynthesis via de novo pathway; CTP from UDP: step 2/2.</text>
</comment>
<comment type="activity regulation">
    <text evidence="11">Allosterically activated by GTP, when glutamine is the substrate; GTP has no effect on the reaction when ammonia is the substrate. The allosteric effector GTP functions by stabilizing the protein conformation that binds the tetrahedral intermediate(s) formed during glutamine hydrolysis. Inhibited by the product CTP, via allosteric rather than competitive inhibition.</text>
</comment>
<dbReference type="OrthoDB" id="52769at2157"/>
<evidence type="ECO:0000256" key="4">
    <source>
        <dbReference type="ARBA" id="ARBA00022723"/>
    </source>
</evidence>
<dbReference type="Pfam" id="PF00117">
    <property type="entry name" value="GATase"/>
    <property type="match status" value="1"/>
</dbReference>
<dbReference type="FunFam" id="3.40.50.880:FF:000002">
    <property type="entry name" value="CTP synthase"/>
    <property type="match status" value="1"/>
</dbReference>
<evidence type="ECO:0000313" key="14">
    <source>
        <dbReference type="EMBL" id="AFC99648.1"/>
    </source>
</evidence>
<comment type="catalytic activity">
    <reaction evidence="10 11">
        <text>UTP + L-glutamine + ATP + H2O = CTP + L-glutamate + ADP + phosphate + 2 H(+)</text>
        <dbReference type="Rhea" id="RHEA:26426"/>
        <dbReference type="ChEBI" id="CHEBI:15377"/>
        <dbReference type="ChEBI" id="CHEBI:15378"/>
        <dbReference type="ChEBI" id="CHEBI:29985"/>
        <dbReference type="ChEBI" id="CHEBI:30616"/>
        <dbReference type="ChEBI" id="CHEBI:37563"/>
        <dbReference type="ChEBI" id="CHEBI:43474"/>
        <dbReference type="ChEBI" id="CHEBI:46398"/>
        <dbReference type="ChEBI" id="CHEBI:58359"/>
        <dbReference type="ChEBI" id="CHEBI:456216"/>
        <dbReference type="EC" id="6.3.4.2"/>
    </reaction>
</comment>
<dbReference type="UniPathway" id="UPA00159">
    <property type="reaction ID" value="UER00277"/>
</dbReference>
<gene>
    <name evidence="11 14" type="primary">pyrG</name>
    <name evidence="14" type="ordered locus">Mtc_0888</name>
</gene>
<dbReference type="HAMAP" id="MF_01227">
    <property type="entry name" value="PyrG"/>
    <property type="match status" value="1"/>
</dbReference>
<comment type="subunit">
    <text evidence="11">Homotetramer.</text>
</comment>
<dbReference type="SUPFAM" id="SSF52540">
    <property type="entry name" value="P-loop containing nucleoside triphosphate hydrolases"/>
    <property type="match status" value="1"/>
</dbReference>
<feature type="binding site" evidence="11">
    <location>
        <begin position="186"/>
        <end position="191"/>
    </location>
    <ligand>
        <name>CTP</name>
        <dbReference type="ChEBI" id="CHEBI:37563"/>
        <note>allosteric inhibitor</note>
    </ligand>
</feature>
<feature type="binding site" evidence="11">
    <location>
        <position position="140"/>
    </location>
    <ligand>
        <name>Mg(2+)</name>
        <dbReference type="ChEBI" id="CHEBI:18420"/>
    </ligand>
</feature>
<dbReference type="InterPro" id="IPR027417">
    <property type="entry name" value="P-loop_NTPase"/>
</dbReference>
<evidence type="ECO:0000256" key="11">
    <source>
        <dbReference type="HAMAP-Rule" id="MF_01227"/>
    </source>
</evidence>
<feature type="binding site" evidence="11">
    <location>
        <position position="70"/>
    </location>
    <ligand>
        <name>Mg(2+)</name>
        <dbReference type="ChEBI" id="CHEBI:18420"/>
    </ligand>
</feature>
<dbReference type="SUPFAM" id="SSF52317">
    <property type="entry name" value="Class I glutamine amidotransferase-like"/>
    <property type="match status" value="1"/>
</dbReference>
<dbReference type="InterPro" id="IPR033828">
    <property type="entry name" value="GATase1_CTP_Synthase"/>
</dbReference>
<feature type="domain" description="CTP synthase N-terminal" evidence="13">
    <location>
        <begin position="2"/>
        <end position="265"/>
    </location>
</feature>
<dbReference type="HOGENOM" id="CLU_011675_5_0_2"/>
<dbReference type="GO" id="GO:0042802">
    <property type="term" value="F:identical protein binding"/>
    <property type="evidence" value="ECO:0007669"/>
    <property type="project" value="TreeGrafter"/>
</dbReference>
<evidence type="ECO:0000256" key="8">
    <source>
        <dbReference type="ARBA" id="ARBA00022962"/>
    </source>
</evidence>
<dbReference type="FunFam" id="3.40.50.300:FF:000009">
    <property type="entry name" value="CTP synthase"/>
    <property type="match status" value="1"/>
</dbReference>
<dbReference type="PANTHER" id="PTHR11550:SF0">
    <property type="entry name" value="CTP SYNTHASE-RELATED"/>
    <property type="match status" value="1"/>
</dbReference>
<dbReference type="AlphaFoldDB" id="H8IAH4"/>
<dbReference type="GO" id="GO:0004359">
    <property type="term" value="F:glutaminase activity"/>
    <property type="evidence" value="ECO:0007669"/>
    <property type="project" value="RHEA"/>
</dbReference>
<evidence type="ECO:0000256" key="3">
    <source>
        <dbReference type="ARBA" id="ARBA00022598"/>
    </source>
</evidence>
<evidence type="ECO:0000256" key="10">
    <source>
        <dbReference type="ARBA" id="ARBA00047781"/>
    </source>
</evidence>
<feature type="binding site" evidence="11">
    <location>
        <position position="240"/>
    </location>
    <ligand>
        <name>ATP</name>
        <dbReference type="ChEBI" id="CHEBI:30616"/>
    </ligand>
</feature>
<feature type="binding site" evidence="11">
    <location>
        <position position="402"/>
    </location>
    <ligand>
        <name>L-glutamine</name>
        <dbReference type="ChEBI" id="CHEBI:58359"/>
    </ligand>
</feature>
<comment type="miscellaneous">
    <text evidence="11">CTPSs have evolved a hybrid strategy for distinguishing between UTP and CTP. The overlapping regions of the product feedback inhibitory and substrate sites recognize a common feature in both compounds, the triphosphate moiety. To differentiate isosteric substrate and product pyrimidine rings, an additional pocket far from the expected kinase/ligase catalytic site, specifically recognizes the cytosine and ribose portions of the product inhibitor.</text>
</comment>
<organism evidence="14 15">
    <name type="scientific">Methanocella conradii (strain DSM 24694 / JCM 17849 / CGMCC 1.5162 / HZ254)</name>
    <dbReference type="NCBI Taxonomy" id="1041930"/>
    <lineage>
        <taxon>Archaea</taxon>
        <taxon>Methanobacteriati</taxon>
        <taxon>Methanobacteriota</taxon>
        <taxon>Stenosarchaea group</taxon>
        <taxon>Methanomicrobia</taxon>
        <taxon>Methanocellales</taxon>
        <taxon>Methanocellaceae</taxon>
        <taxon>Methanocella</taxon>
    </lineage>
</organism>
<feature type="binding site" evidence="11">
    <location>
        <begin position="147"/>
        <end position="149"/>
    </location>
    <ligand>
        <name>CTP</name>
        <dbReference type="ChEBI" id="CHEBI:37563"/>
        <note>allosteric inhibitor</note>
    </ligand>
</feature>
<dbReference type="GO" id="GO:0044210">
    <property type="term" value="P:'de novo' CTP biosynthetic process"/>
    <property type="evidence" value="ECO:0007669"/>
    <property type="project" value="UniProtKB-UniRule"/>
</dbReference>
<dbReference type="MEROPS" id="C26.964"/>
<dbReference type="NCBIfam" id="TIGR00337">
    <property type="entry name" value="PyrG"/>
    <property type="match status" value="1"/>
</dbReference>
<feature type="active site" evidence="11">
    <location>
        <position position="503"/>
    </location>
</feature>
<feature type="binding site" evidence="11">
    <location>
        <begin position="379"/>
        <end position="382"/>
    </location>
    <ligand>
        <name>L-glutamine</name>
        <dbReference type="ChEBI" id="CHEBI:58359"/>
    </ligand>
</feature>
<feature type="domain" description="Glutamine amidotransferase" evidence="12">
    <location>
        <begin position="300"/>
        <end position="520"/>
    </location>
</feature>
<dbReference type="PANTHER" id="PTHR11550">
    <property type="entry name" value="CTP SYNTHASE"/>
    <property type="match status" value="1"/>
</dbReference>
<dbReference type="Pfam" id="PF06418">
    <property type="entry name" value="CTP_synth_N"/>
    <property type="match status" value="1"/>
</dbReference>
<feature type="binding site" evidence="11">
    <location>
        <position position="222"/>
    </location>
    <ligand>
        <name>UTP</name>
        <dbReference type="ChEBI" id="CHEBI:46398"/>
    </ligand>
</feature>
<keyword evidence="7 11" id="KW-0460">Magnesium</keyword>
<dbReference type="Gene3D" id="3.40.50.880">
    <property type="match status" value="1"/>
</dbReference>
<feature type="binding site" evidence="11">
    <location>
        <position position="12"/>
    </location>
    <ligand>
        <name>UTP</name>
        <dbReference type="ChEBI" id="CHEBI:46398"/>
    </ligand>
</feature>
<dbReference type="EMBL" id="CP003243">
    <property type="protein sequence ID" value="AFC99648.1"/>
    <property type="molecule type" value="Genomic_DNA"/>
</dbReference>
<feature type="region of interest" description="Amidoligase domain" evidence="11">
    <location>
        <begin position="1"/>
        <end position="265"/>
    </location>
</feature>
<dbReference type="GO" id="GO:0005524">
    <property type="term" value="F:ATP binding"/>
    <property type="evidence" value="ECO:0007669"/>
    <property type="project" value="UniProtKB-KW"/>
</dbReference>
<feature type="binding site" evidence="11">
    <location>
        <position position="12"/>
    </location>
    <ligand>
        <name>CTP</name>
        <dbReference type="ChEBI" id="CHEBI:37563"/>
        <note>allosteric inhibitor</note>
    </ligand>
</feature>
<dbReference type="CDD" id="cd01746">
    <property type="entry name" value="GATase1_CTP_Synthase"/>
    <property type="match status" value="1"/>
</dbReference>
<feature type="active site" description="Nucleophile; for glutamine hydrolysis" evidence="11">
    <location>
        <position position="378"/>
    </location>
</feature>
<dbReference type="STRING" id="1041930.Mtc_0888"/>
<keyword evidence="4 11" id="KW-0479">Metal-binding</keyword>
<feature type="active site" evidence="11">
    <location>
        <position position="501"/>
    </location>
</feature>
<feature type="binding site" evidence="11">
    <location>
        <position position="222"/>
    </location>
    <ligand>
        <name>CTP</name>
        <dbReference type="ChEBI" id="CHEBI:37563"/>
        <note>allosteric inhibitor</note>
    </ligand>
</feature>